<dbReference type="Proteomes" id="UP001345691">
    <property type="component" value="Unassembled WGS sequence"/>
</dbReference>
<comment type="caution">
    <text evidence="3">The sequence shown here is derived from an EMBL/GenBank/DDBJ whole genome shotgun (WGS) entry which is preliminary data.</text>
</comment>
<evidence type="ECO:0000313" key="3">
    <source>
        <dbReference type="EMBL" id="KAK5065904.1"/>
    </source>
</evidence>
<name>A0ABR0JIT1_9EURO</name>
<evidence type="ECO:0008006" key="5">
    <source>
        <dbReference type="Google" id="ProtNLM"/>
    </source>
</evidence>
<comment type="similarity">
    <text evidence="2">Belongs to the FAD-binding monooxygenase family.</text>
</comment>
<sequence length="258" mass="29141">MGEGHEELKKFIIPTWSPGCRRLSPGDGYLEALVQPNVRPVFSSITKISPEGLVTADGELHKVDIIVAATGFDVSWKPSYQVINADGVSLAEDWGELPNMYMGVSAPRFPNYFTMVGPGATWSNGTLLPPIETTAEYAIKLMRKMQAEQILSIEVKQDVTDEMQAHANTYHKDTVWTQNCKSWFKENKNGGRIHVWPGSTIHFLKTIKEPRLEDYKFTYRHSNRFAYLGNGDVKATQSRDVQGLSPYIRNEDVEWSVE</sequence>
<reference evidence="3 4" key="1">
    <citation type="submission" date="2023-08" db="EMBL/GenBank/DDBJ databases">
        <title>Black Yeasts Isolated from many extreme environments.</title>
        <authorList>
            <person name="Coleine C."/>
            <person name="Stajich J.E."/>
            <person name="Selbmann L."/>
        </authorList>
    </citation>
    <scope>NUCLEOTIDE SEQUENCE [LARGE SCALE GENOMIC DNA]</scope>
    <source>
        <strain evidence="3 4">CCFEE 6328</strain>
    </source>
</reference>
<protein>
    <recommendedName>
        <fullName evidence="5">FAD/NAD(P)-binding domain-containing protein</fullName>
    </recommendedName>
</protein>
<keyword evidence="4" id="KW-1185">Reference proteome</keyword>
<dbReference type="SUPFAM" id="SSF51905">
    <property type="entry name" value="FAD/NAD(P)-binding domain"/>
    <property type="match status" value="1"/>
</dbReference>
<evidence type="ECO:0000256" key="2">
    <source>
        <dbReference type="ARBA" id="ARBA00010139"/>
    </source>
</evidence>
<dbReference type="EMBL" id="JAVRRF010000005">
    <property type="protein sequence ID" value="KAK5065904.1"/>
    <property type="molecule type" value="Genomic_DNA"/>
</dbReference>
<gene>
    <name evidence="3" type="ORF">LTR69_003454</name>
</gene>
<accession>A0ABR0JIT1</accession>
<dbReference type="PANTHER" id="PTHR42877:SF8">
    <property type="entry name" value="MONOOXYGENASE"/>
    <property type="match status" value="1"/>
</dbReference>
<dbReference type="InterPro" id="IPR051209">
    <property type="entry name" value="FAD-bind_Monooxygenase_sf"/>
</dbReference>
<comment type="cofactor">
    <cofactor evidence="1">
        <name>FAD</name>
        <dbReference type="ChEBI" id="CHEBI:57692"/>
    </cofactor>
</comment>
<dbReference type="InterPro" id="IPR036188">
    <property type="entry name" value="FAD/NAD-bd_sf"/>
</dbReference>
<organism evidence="3 4">
    <name type="scientific">Exophiala sideris</name>
    <dbReference type="NCBI Taxonomy" id="1016849"/>
    <lineage>
        <taxon>Eukaryota</taxon>
        <taxon>Fungi</taxon>
        <taxon>Dikarya</taxon>
        <taxon>Ascomycota</taxon>
        <taxon>Pezizomycotina</taxon>
        <taxon>Eurotiomycetes</taxon>
        <taxon>Chaetothyriomycetidae</taxon>
        <taxon>Chaetothyriales</taxon>
        <taxon>Herpotrichiellaceae</taxon>
        <taxon>Exophiala</taxon>
    </lineage>
</organism>
<proteinExistence type="inferred from homology"/>
<dbReference type="PANTHER" id="PTHR42877">
    <property type="entry name" value="L-ORNITHINE N(5)-MONOOXYGENASE-RELATED"/>
    <property type="match status" value="1"/>
</dbReference>
<dbReference type="Gene3D" id="3.50.50.60">
    <property type="entry name" value="FAD/NAD(P)-binding domain"/>
    <property type="match status" value="1"/>
</dbReference>
<evidence type="ECO:0000256" key="1">
    <source>
        <dbReference type="ARBA" id="ARBA00001974"/>
    </source>
</evidence>
<evidence type="ECO:0000313" key="4">
    <source>
        <dbReference type="Proteomes" id="UP001345691"/>
    </source>
</evidence>